<keyword evidence="1" id="KW-1133">Transmembrane helix</keyword>
<gene>
    <name evidence="2" type="ORF">B0H63DRAFT_462090</name>
</gene>
<reference evidence="2" key="1">
    <citation type="journal article" date="2023" name="Mol. Phylogenet. Evol.">
        <title>Genome-scale phylogeny and comparative genomics of the fungal order Sordariales.</title>
        <authorList>
            <person name="Hensen N."/>
            <person name="Bonometti L."/>
            <person name="Westerberg I."/>
            <person name="Brannstrom I.O."/>
            <person name="Guillou S."/>
            <person name="Cros-Aarteil S."/>
            <person name="Calhoun S."/>
            <person name="Haridas S."/>
            <person name="Kuo A."/>
            <person name="Mondo S."/>
            <person name="Pangilinan J."/>
            <person name="Riley R."/>
            <person name="LaButti K."/>
            <person name="Andreopoulos B."/>
            <person name="Lipzen A."/>
            <person name="Chen C."/>
            <person name="Yan M."/>
            <person name="Daum C."/>
            <person name="Ng V."/>
            <person name="Clum A."/>
            <person name="Steindorff A."/>
            <person name="Ohm R.A."/>
            <person name="Martin F."/>
            <person name="Silar P."/>
            <person name="Natvig D.O."/>
            <person name="Lalanne C."/>
            <person name="Gautier V."/>
            <person name="Ament-Velasquez S.L."/>
            <person name="Kruys A."/>
            <person name="Hutchinson M.I."/>
            <person name="Powell A.J."/>
            <person name="Barry K."/>
            <person name="Miller A.N."/>
            <person name="Grigoriev I.V."/>
            <person name="Debuchy R."/>
            <person name="Gladieux P."/>
            <person name="Hiltunen Thoren M."/>
            <person name="Johannesson H."/>
        </authorList>
    </citation>
    <scope>NUCLEOTIDE SEQUENCE</scope>
    <source>
        <strain evidence="2">CBS 232.78</strain>
    </source>
</reference>
<accession>A0AAE0P7L9</accession>
<sequence length="160" mass="18219">MASPAVPVSGNQGEARPRIVSALYNLIMTPVVFISFIVSLALVDFWYSVRRSQFHADGMGQGQIPNWLHRLIYRYQRYQYVVVDERGEPISQEAATNRKFYHSKQRKLMRMEAADAFELRNSVLVVLAVISLGVAWAAWKVLGWGWFMVGGQLKLPGFAR</sequence>
<dbReference type="Proteomes" id="UP001285441">
    <property type="component" value="Unassembled WGS sequence"/>
</dbReference>
<evidence type="ECO:0000256" key="1">
    <source>
        <dbReference type="SAM" id="Phobius"/>
    </source>
</evidence>
<reference evidence="2" key="2">
    <citation type="submission" date="2023-06" db="EMBL/GenBank/DDBJ databases">
        <authorList>
            <consortium name="Lawrence Berkeley National Laboratory"/>
            <person name="Haridas S."/>
            <person name="Hensen N."/>
            <person name="Bonometti L."/>
            <person name="Westerberg I."/>
            <person name="Brannstrom I.O."/>
            <person name="Guillou S."/>
            <person name="Cros-Aarteil S."/>
            <person name="Calhoun S."/>
            <person name="Kuo A."/>
            <person name="Mondo S."/>
            <person name="Pangilinan J."/>
            <person name="Riley R."/>
            <person name="LaButti K."/>
            <person name="Andreopoulos B."/>
            <person name="Lipzen A."/>
            <person name="Chen C."/>
            <person name="Yanf M."/>
            <person name="Daum C."/>
            <person name="Ng V."/>
            <person name="Clum A."/>
            <person name="Steindorff A."/>
            <person name="Ohm R."/>
            <person name="Martin F."/>
            <person name="Silar P."/>
            <person name="Natvig D."/>
            <person name="Lalanne C."/>
            <person name="Gautier V."/>
            <person name="Ament-velasquez S.L."/>
            <person name="Kruys A."/>
            <person name="Hutchinson M.I."/>
            <person name="Powell A.J."/>
            <person name="Barry K."/>
            <person name="Miller A.N."/>
            <person name="Grigoriev I.V."/>
            <person name="Debuchy R."/>
            <person name="Gladieux P."/>
            <person name="Thoren M.H."/>
            <person name="Johannesson H."/>
        </authorList>
    </citation>
    <scope>NUCLEOTIDE SEQUENCE</scope>
    <source>
        <strain evidence="2">CBS 232.78</strain>
    </source>
</reference>
<keyword evidence="1" id="KW-0812">Transmembrane</keyword>
<feature type="transmembrane region" description="Helical" evidence="1">
    <location>
        <begin position="22"/>
        <end position="47"/>
    </location>
</feature>
<dbReference type="EMBL" id="JAULSW010000001">
    <property type="protein sequence ID" value="KAK3394826.1"/>
    <property type="molecule type" value="Genomic_DNA"/>
</dbReference>
<protein>
    <submittedName>
        <fullName evidence="2">Uncharacterized protein</fullName>
    </submittedName>
</protein>
<name>A0AAE0P7L9_9PEZI</name>
<feature type="transmembrane region" description="Helical" evidence="1">
    <location>
        <begin position="119"/>
        <end position="139"/>
    </location>
</feature>
<comment type="caution">
    <text evidence="2">The sequence shown here is derived from an EMBL/GenBank/DDBJ whole genome shotgun (WGS) entry which is preliminary data.</text>
</comment>
<keyword evidence="1" id="KW-0472">Membrane</keyword>
<evidence type="ECO:0000313" key="2">
    <source>
        <dbReference type="EMBL" id="KAK3394826.1"/>
    </source>
</evidence>
<organism evidence="2 3">
    <name type="scientific">Podospora didyma</name>
    <dbReference type="NCBI Taxonomy" id="330526"/>
    <lineage>
        <taxon>Eukaryota</taxon>
        <taxon>Fungi</taxon>
        <taxon>Dikarya</taxon>
        <taxon>Ascomycota</taxon>
        <taxon>Pezizomycotina</taxon>
        <taxon>Sordariomycetes</taxon>
        <taxon>Sordariomycetidae</taxon>
        <taxon>Sordariales</taxon>
        <taxon>Podosporaceae</taxon>
        <taxon>Podospora</taxon>
    </lineage>
</organism>
<evidence type="ECO:0000313" key="3">
    <source>
        <dbReference type="Proteomes" id="UP001285441"/>
    </source>
</evidence>
<dbReference type="AlphaFoldDB" id="A0AAE0P7L9"/>
<proteinExistence type="predicted"/>
<keyword evidence="3" id="KW-1185">Reference proteome</keyword>